<protein>
    <submittedName>
        <fullName evidence="2">Uncharacterized protein</fullName>
    </submittedName>
</protein>
<dbReference type="EMBL" id="QDEB01042006">
    <property type="protein sequence ID" value="RZC38580.1"/>
    <property type="molecule type" value="Genomic_DNA"/>
</dbReference>
<name>A0A482W0J6_ASBVE</name>
<reference evidence="2 3" key="1">
    <citation type="submission" date="2017-03" db="EMBL/GenBank/DDBJ databases">
        <title>Genome of the blue death feigning beetle - Asbolus verrucosus.</title>
        <authorList>
            <person name="Rider S.D."/>
        </authorList>
    </citation>
    <scope>NUCLEOTIDE SEQUENCE [LARGE SCALE GENOMIC DNA]</scope>
    <source>
        <strain evidence="2">Butters</strain>
        <tissue evidence="2">Head and leg muscle</tissue>
    </source>
</reference>
<sequence>MAPVIGCRRRPMLGAGRTSYKFRDEGFRWSGSSGTLVNIPGCGERRYGCPKWTVHFSARPYCALRATNHPSLTPRRRPDASVRTAPSASTRIRRGL</sequence>
<evidence type="ECO:0000256" key="1">
    <source>
        <dbReference type="SAM" id="MobiDB-lite"/>
    </source>
</evidence>
<accession>A0A482W0J6</accession>
<organism evidence="2 3">
    <name type="scientific">Asbolus verrucosus</name>
    <name type="common">Desert ironclad beetle</name>
    <dbReference type="NCBI Taxonomy" id="1661398"/>
    <lineage>
        <taxon>Eukaryota</taxon>
        <taxon>Metazoa</taxon>
        <taxon>Ecdysozoa</taxon>
        <taxon>Arthropoda</taxon>
        <taxon>Hexapoda</taxon>
        <taxon>Insecta</taxon>
        <taxon>Pterygota</taxon>
        <taxon>Neoptera</taxon>
        <taxon>Endopterygota</taxon>
        <taxon>Coleoptera</taxon>
        <taxon>Polyphaga</taxon>
        <taxon>Cucujiformia</taxon>
        <taxon>Tenebrionidae</taxon>
        <taxon>Pimeliinae</taxon>
        <taxon>Asbolus</taxon>
    </lineage>
</organism>
<proteinExistence type="predicted"/>
<dbReference type="OrthoDB" id="10281590at2759"/>
<evidence type="ECO:0000313" key="3">
    <source>
        <dbReference type="Proteomes" id="UP000292052"/>
    </source>
</evidence>
<keyword evidence="3" id="KW-1185">Reference proteome</keyword>
<comment type="caution">
    <text evidence="2">The sequence shown here is derived from an EMBL/GenBank/DDBJ whole genome shotgun (WGS) entry which is preliminary data.</text>
</comment>
<evidence type="ECO:0000313" key="2">
    <source>
        <dbReference type="EMBL" id="RZC38580.1"/>
    </source>
</evidence>
<dbReference type="Proteomes" id="UP000292052">
    <property type="component" value="Unassembled WGS sequence"/>
</dbReference>
<feature type="region of interest" description="Disordered" evidence="1">
    <location>
        <begin position="68"/>
        <end position="96"/>
    </location>
</feature>
<gene>
    <name evidence="2" type="ORF">BDFB_011624</name>
</gene>
<dbReference type="AlphaFoldDB" id="A0A482W0J6"/>